<dbReference type="KEGG" id="gsn:YC6258_03476"/>
<proteinExistence type="predicted"/>
<dbReference type="EMBL" id="CP007142">
    <property type="protein sequence ID" value="AJQ95512.1"/>
    <property type="molecule type" value="Genomic_DNA"/>
</dbReference>
<dbReference type="Proteomes" id="UP000032266">
    <property type="component" value="Chromosome"/>
</dbReference>
<dbReference type="STRING" id="1445510.YC6258_03476"/>
<evidence type="ECO:0000313" key="3">
    <source>
        <dbReference type="Proteomes" id="UP000032266"/>
    </source>
</evidence>
<protein>
    <recommendedName>
        <fullName evidence="1">Transposase DDE domain-containing protein</fullName>
    </recommendedName>
</protein>
<sequence length="64" mass="7410">MERLRALGLQNTELAHAQVDTIRHKLFKIGAVITRNTRRVRIFPSNTYPHQALYWQVVQNLAPG</sequence>
<evidence type="ECO:0000313" key="2">
    <source>
        <dbReference type="EMBL" id="AJQ95512.1"/>
    </source>
</evidence>
<dbReference type="HOGENOM" id="CLU_2861472_0_0_6"/>
<evidence type="ECO:0000259" key="1">
    <source>
        <dbReference type="Pfam" id="PF13701"/>
    </source>
</evidence>
<dbReference type="InterPro" id="IPR025668">
    <property type="entry name" value="Tnp_DDE_dom"/>
</dbReference>
<dbReference type="AlphaFoldDB" id="A0A0C5VLC9"/>
<organism evidence="2 3">
    <name type="scientific">Gynuella sunshinyii YC6258</name>
    <dbReference type="NCBI Taxonomy" id="1445510"/>
    <lineage>
        <taxon>Bacteria</taxon>
        <taxon>Pseudomonadati</taxon>
        <taxon>Pseudomonadota</taxon>
        <taxon>Gammaproteobacteria</taxon>
        <taxon>Oceanospirillales</taxon>
        <taxon>Saccharospirillaceae</taxon>
        <taxon>Gynuella</taxon>
    </lineage>
</organism>
<feature type="domain" description="Transposase DDE" evidence="1">
    <location>
        <begin position="1"/>
        <end position="62"/>
    </location>
</feature>
<accession>A0A0C5VLC9</accession>
<reference evidence="2 3" key="1">
    <citation type="submission" date="2014-01" db="EMBL/GenBank/DDBJ databases">
        <title>Full genme sequencing of cellulolytic bacterium Gynuella sunshinyii YC6258T gen. nov., sp. nov.</title>
        <authorList>
            <person name="Khan H."/>
            <person name="Chung E.J."/>
            <person name="Chung Y.R."/>
        </authorList>
    </citation>
    <scope>NUCLEOTIDE SEQUENCE [LARGE SCALE GENOMIC DNA]</scope>
    <source>
        <strain evidence="2 3">YC6258</strain>
    </source>
</reference>
<keyword evidence="3" id="KW-1185">Reference proteome</keyword>
<name>A0A0C5VLC9_9GAMM</name>
<gene>
    <name evidence="2" type="ORF">YC6258_03476</name>
</gene>
<dbReference type="Pfam" id="PF13701">
    <property type="entry name" value="DDE_Tnp_1_4"/>
    <property type="match status" value="1"/>
</dbReference>